<dbReference type="PROSITE" id="PS51186">
    <property type="entry name" value="GNAT"/>
    <property type="match status" value="1"/>
</dbReference>
<keyword evidence="2" id="KW-0808">Transferase</keyword>
<dbReference type="InterPro" id="IPR000182">
    <property type="entry name" value="GNAT_dom"/>
</dbReference>
<dbReference type="PATRIC" id="fig|391037.6.peg.4435"/>
<organism evidence="2">
    <name type="scientific">Salinispora arenicola (strain CNS-205)</name>
    <dbReference type="NCBI Taxonomy" id="391037"/>
    <lineage>
        <taxon>Bacteria</taxon>
        <taxon>Bacillati</taxon>
        <taxon>Actinomycetota</taxon>
        <taxon>Actinomycetes</taxon>
        <taxon>Micromonosporales</taxon>
        <taxon>Micromonosporaceae</taxon>
        <taxon>Salinispora</taxon>
    </lineage>
</organism>
<reference evidence="2" key="1">
    <citation type="submission" date="2007-10" db="EMBL/GenBank/DDBJ databases">
        <title>Complete sequence of Salinispora arenicola CNS-205.</title>
        <authorList>
            <consortium name="US DOE Joint Genome Institute"/>
            <person name="Copeland A."/>
            <person name="Lucas S."/>
            <person name="Lapidus A."/>
            <person name="Barry K."/>
            <person name="Glavina del Rio T."/>
            <person name="Dalin E."/>
            <person name="Tice H."/>
            <person name="Pitluck S."/>
            <person name="Foster B."/>
            <person name="Schmutz J."/>
            <person name="Larimer F."/>
            <person name="Land M."/>
            <person name="Hauser L."/>
            <person name="Kyrpides N."/>
            <person name="Ivanova N."/>
            <person name="Jensen P.R."/>
            <person name="Moore B.S."/>
            <person name="Penn K."/>
            <person name="Jenkins C."/>
            <person name="Udwary D."/>
            <person name="Xiang L."/>
            <person name="Gontang E."/>
            <person name="Richardson P."/>
        </authorList>
    </citation>
    <scope>NUCLEOTIDE SEQUENCE [LARGE SCALE GENOMIC DNA]</scope>
    <source>
        <strain evidence="2">CNS-205</strain>
    </source>
</reference>
<dbReference type="AlphaFoldDB" id="A8M5V5"/>
<protein>
    <submittedName>
        <fullName evidence="2">GCN5-related N-acetyltransferase</fullName>
    </submittedName>
</protein>
<dbReference type="HOGENOM" id="CLU_099459_1_0_11"/>
<dbReference type="Pfam" id="PF00583">
    <property type="entry name" value="Acetyltransf_1"/>
    <property type="match status" value="1"/>
</dbReference>
<proteinExistence type="predicted"/>
<dbReference type="InterPro" id="IPR016181">
    <property type="entry name" value="Acyl_CoA_acyltransferase"/>
</dbReference>
<dbReference type="SUPFAM" id="SSF55729">
    <property type="entry name" value="Acyl-CoA N-acyltransferases (Nat)"/>
    <property type="match status" value="1"/>
</dbReference>
<evidence type="ECO:0000313" key="2">
    <source>
        <dbReference type="EMBL" id="ABW00171.1"/>
    </source>
</evidence>
<dbReference type="STRING" id="391037.Sare_4392"/>
<feature type="domain" description="N-acetyltransferase" evidence="1">
    <location>
        <begin position="12"/>
        <end position="174"/>
    </location>
</feature>
<sequence>MEGLTYTTTDAVGARQLTDDVRNLYVAVYAEPPYNEGPEHVRQFRRWWSNHLRQPGFALVYAADAGRVAGVAYGHTMPGGEWIEPGADEPPARLRAADKVLVPEWMVDRAYRGRGVGRRLLSMLLDARPEPYAVLAANSQAPVRRLYERMGWRQYGRIRPKMIPDMDVLVLRLSSEDAL</sequence>
<accession>A8M5V5</accession>
<name>A8M5V5_SALAI</name>
<dbReference type="Gene3D" id="3.40.630.30">
    <property type="match status" value="1"/>
</dbReference>
<dbReference type="eggNOG" id="COG1247">
    <property type="taxonomic scope" value="Bacteria"/>
</dbReference>
<dbReference type="EMBL" id="CP000850">
    <property type="protein sequence ID" value="ABW00171.1"/>
    <property type="molecule type" value="Genomic_DNA"/>
</dbReference>
<evidence type="ECO:0000259" key="1">
    <source>
        <dbReference type="PROSITE" id="PS51186"/>
    </source>
</evidence>
<dbReference type="GO" id="GO:0016747">
    <property type="term" value="F:acyltransferase activity, transferring groups other than amino-acyl groups"/>
    <property type="evidence" value="ECO:0007669"/>
    <property type="project" value="InterPro"/>
</dbReference>
<gene>
    <name evidence="2" type="ordered locus">Sare_4392</name>
</gene>
<dbReference type="OrthoDB" id="4536199at2"/>
<dbReference type="KEGG" id="saq:Sare_4392"/>